<dbReference type="RefSeq" id="WP_110450487.1">
    <property type="nucleotide sequence ID" value="NZ_CP029479.1"/>
</dbReference>
<evidence type="ECO:0000313" key="1">
    <source>
        <dbReference type="EMBL" id="AWM77920.1"/>
    </source>
</evidence>
<accession>A0A2Z3HXD3</accession>
<dbReference type="Gene3D" id="1.10.150.20">
    <property type="entry name" value="5' to 3' exonuclease, C-terminal subdomain"/>
    <property type="match status" value="1"/>
</dbReference>
<dbReference type="AlphaFoldDB" id="A0A2Z3HXD3"/>
<dbReference type="KEGG" id="phb:HYN04_09210"/>
<gene>
    <name evidence="1" type="ORF">HYN04_09210</name>
</gene>
<evidence type="ECO:0008006" key="3">
    <source>
        <dbReference type="Google" id="ProtNLM"/>
    </source>
</evidence>
<protein>
    <recommendedName>
        <fullName evidence="3">DUF4332 domain-containing protein</fullName>
    </recommendedName>
</protein>
<sequence>MLQFILCNLWGLLAGALLGWLASWLLGRGRLAASTIAAAPGIDYAAAKAAGFVVSGPDNLEIIEGVGPKIAHLLRSNGVGTFALLAAASQSALKDILKKGGPAYDIANPETWPEQAGLAAQNRWQDLRNLMERLDAGVRR</sequence>
<reference evidence="2" key="1">
    <citation type="submission" date="2018-05" db="EMBL/GenBank/DDBJ databases">
        <title>Genome sequencing of Phenylobacterium sp. HYN0004.</title>
        <authorList>
            <person name="Yi H."/>
            <person name="Baek C."/>
        </authorList>
    </citation>
    <scope>NUCLEOTIDE SEQUENCE [LARGE SCALE GENOMIC DNA]</scope>
    <source>
        <strain evidence="2">HYN0004</strain>
    </source>
</reference>
<evidence type="ECO:0000313" key="2">
    <source>
        <dbReference type="Proteomes" id="UP000247763"/>
    </source>
</evidence>
<dbReference type="Proteomes" id="UP000247763">
    <property type="component" value="Chromosome"/>
</dbReference>
<organism evidence="1 2">
    <name type="scientific">Phenylobacterium parvum</name>
    <dbReference type="NCBI Taxonomy" id="2201350"/>
    <lineage>
        <taxon>Bacteria</taxon>
        <taxon>Pseudomonadati</taxon>
        <taxon>Pseudomonadota</taxon>
        <taxon>Alphaproteobacteria</taxon>
        <taxon>Caulobacterales</taxon>
        <taxon>Caulobacteraceae</taxon>
        <taxon>Phenylobacterium</taxon>
    </lineage>
</organism>
<dbReference type="Pfam" id="PF14520">
    <property type="entry name" value="HHH_5"/>
    <property type="match status" value="1"/>
</dbReference>
<name>A0A2Z3HXD3_9CAUL</name>
<keyword evidence="2" id="KW-1185">Reference proteome</keyword>
<dbReference type="EMBL" id="CP029479">
    <property type="protein sequence ID" value="AWM77920.1"/>
    <property type="molecule type" value="Genomic_DNA"/>
</dbReference>
<dbReference type="OrthoDB" id="9807941at2"/>
<proteinExistence type="predicted"/>